<name>A0ABV9YQC3_9PSEU</name>
<accession>A0ABV9YQC3</accession>
<keyword evidence="3" id="KW-1185">Reference proteome</keyword>
<keyword evidence="2" id="KW-0255">Endonuclease</keyword>
<feature type="compositionally biased region" description="Polar residues" evidence="1">
    <location>
        <begin position="195"/>
        <end position="204"/>
    </location>
</feature>
<proteinExistence type="predicted"/>
<dbReference type="Proteomes" id="UP001595947">
    <property type="component" value="Unassembled WGS sequence"/>
</dbReference>
<dbReference type="RefSeq" id="WP_378038423.1">
    <property type="nucleotide sequence ID" value="NZ_JBHSIV010000030.1"/>
</dbReference>
<sequence length="257" mass="27859">MELTHSWSHAVPGAPLAVLAGLADRFELRETRNAAAILAATAPEEFGEMCSVLCAFVLRTADLTEAGGNESKLAARLNTELRSRGWREGRVDTVVRSMLQVQPWAPAGEHEVIVRTDEVRNEGYKVDNVKGRVALDVEWNAKDGNLDRDIGAYRSLYDAGLIDGAVLLTRTHDDLRELARELSRAAGQSDEQVRSRFSTSTTTHLGKLESRMTRGDAGGCPLLAVAISARCWVPDEGGVPLPVPAYGDQPVLEGWAG</sequence>
<organism evidence="2 3">
    <name type="scientific">Actinomycetospora atypica</name>
    <dbReference type="NCBI Taxonomy" id="1290095"/>
    <lineage>
        <taxon>Bacteria</taxon>
        <taxon>Bacillati</taxon>
        <taxon>Actinomycetota</taxon>
        <taxon>Actinomycetes</taxon>
        <taxon>Pseudonocardiales</taxon>
        <taxon>Pseudonocardiaceae</taxon>
        <taxon>Actinomycetospora</taxon>
    </lineage>
</organism>
<evidence type="ECO:0000256" key="1">
    <source>
        <dbReference type="SAM" id="MobiDB-lite"/>
    </source>
</evidence>
<dbReference type="Pfam" id="PF09195">
    <property type="entry name" value="Endonuc-BglII"/>
    <property type="match status" value="1"/>
</dbReference>
<comment type="caution">
    <text evidence="2">The sequence shown here is derived from an EMBL/GenBank/DDBJ whole genome shotgun (WGS) entry which is preliminary data.</text>
</comment>
<keyword evidence="2" id="KW-0378">Hydrolase</keyword>
<dbReference type="InterPro" id="IPR011335">
    <property type="entry name" value="Restrct_endonuc-II-like"/>
</dbReference>
<evidence type="ECO:0000313" key="2">
    <source>
        <dbReference type="EMBL" id="MFC5065090.1"/>
    </source>
</evidence>
<evidence type="ECO:0000313" key="3">
    <source>
        <dbReference type="Proteomes" id="UP001595947"/>
    </source>
</evidence>
<gene>
    <name evidence="2" type="ORF">ACFPBZ_22930</name>
</gene>
<feature type="region of interest" description="Disordered" evidence="1">
    <location>
        <begin position="186"/>
        <end position="211"/>
    </location>
</feature>
<protein>
    <submittedName>
        <fullName evidence="2">BglII/BstYI family type II restriction endonuclease</fullName>
    </submittedName>
</protein>
<keyword evidence="2" id="KW-0540">Nuclease</keyword>
<dbReference type="GO" id="GO:0004519">
    <property type="term" value="F:endonuclease activity"/>
    <property type="evidence" value="ECO:0007669"/>
    <property type="project" value="UniProtKB-KW"/>
</dbReference>
<reference evidence="3" key="1">
    <citation type="journal article" date="2019" name="Int. J. Syst. Evol. Microbiol.">
        <title>The Global Catalogue of Microorganisms (GCM) 10K type strain sequencing project: providing services to taxonomists for standard genome sequencing and annotation.</title>
        <authorList>
            <consortium name="The Broad Institute Genomics Platform"/>
            <consortium name="The Broad Institute Genome Sequencing Center for Infectious Disease"/>
            <person name="Wu L."/>
            <person name="Ma J."/>
        </authorList>
    </citation>
    <scope>NUCLEOTIDE SEQUENCE [LARGE SCALE GENOMIC DNA]</scope>
    <source>
        <strain evidence="3">CGMCC 4.7093</strain>
    </source>
</reference>
<dbReference type="EMBL" id="JBHSIV010000030">
    <property type="protein sequence ID" value="MFC5065090.1"/>
    <property type="molecule type" value="Genomic_DNA"/>
</dbReference>
<dbReference type="SUPFAM" id="SSF52980">
    <property type="entry name" value="Restriction endonuclease-like"/>
    <property type="match status" value="1"/>
</dbReference>
<dbReference type="InterPro" id="IPR015278">
    <property type="entry name" value="BglII-like"/>
</dbReference>